<dbReference type="PROSITE" id="PS00479">
    <property type="entry name" value="ZF_DAG_PE_1"/>
    <property type="match status" value="1"/>
</dbReference>
<evidence type="ECO:0000256" key="6">
    <source>
        <dbReference type="SAM" id="MobiDB-lite"/>
    </source>
</evidence>
<dbReference type="InterPro" id="IPR033614">
    <property type="entry name" value="RASSF1-6"/>
</dbReference>
<feature type="compositionally biased region" description="Basic and acidic residues" evidence="6">
    <location>
        <begin position="1"/>
        <end position="10"/>
    </location>
</feature>
<dbReference type="Pfam" id="PF00130">
    <property type="entry name" value="C1_1"/>
    <property type="match status" value="1"/>
</dbReference>
<dbReference type="AlphaFoldDB" id="A0A914AAN3"/>
<feature type="region of interest" description="Disordered" evidence="6">
    <location>
        <begin position="1"/>
        <end position="48"/>
    </location>
</feature>
<organism evidence="10 11">
    <name type="scientific">Patiria miniata</name>
    <name type="common">Bat star</name>
    <name type="synonym">Asterina miniata</name>
    <dbReference type="NCBI Taxonomy" id="46514"/>
    <lineage>
        <taxon>Eukaryota</taxon>
        <taxon>Metazoa</taxon>
        <taxon>Echinodermata</taxon>
        <taxon>Eleutherozoa</taxon>
        <taxon>Asterozoa</taxon>
        <taxon>Asteroidea</taxon>
        <taxon>Valvatacea</taxon>
        <taxon>Valvatida</taxon>
        <taxon>Asterinidae</taxon>
        <taxon>Patiria</taxon>
    </lineage>
</organism>
<sequence>MRAADIDGTARETTTSSMNSAGRRHSQPATITHTGNTNNSNTAHETSANSTGLLASLWTKMSEYVELRTLESHPSVSSTDSGRFSAGSDLFDSGESINGLLADKQAVQSAERPVQHRNGHQHKEHGHTHRNSIWNYFFGGGGGGGGGTSSDTKQSSSVTKSKPPSRKNSSTSSLEASGHRPRSASYSSPSLSASANHTKVKESIPTAAETEFAANGTNTWLEWNPLGDEDDSDSSDSSSLVAEDELLHQGTGEGHNFVPVFSNFTWCDQCGGVIWGFRQCLRCSYCKYTCHYKCLNEVKLDCDESPVFKEAPSESPQHTIVAIQDGVEDTSSLTGLSREELMWRIEEFNRKVESYPIKLESDSLIFVGSLRIYMNLSRPISIPSGSPLPKVCSTLRPYDHSVDHSKRRTSFFLPKNTYEDIQIASESTAIQVIQGVLSHIQVIDNCRKFALFERSEENGEVLMRKLADEDKPLLLRLLWGGDNATKRYELRENETGQIEWEAFTVPELQNFLRILDKEEQDHIEQVQNKYLVYEKRLKDAMAYID</sequence>
<evidence type="ECO:0000256" key="3">
    <source>
        <dbReference type="ARBA" id="ARBA00022723"/>
    </source>
</evidence>
<evidence type="ECO:0000259" key="7">
    <source>
        <dbReference type="PROSITE" id="PS50081"/>
    </source>
</evidence>
<dbReference type="Pfam" id="PF16517">
    <property type="entry name" value="Nore1-SARAH"/>
    <property type="match status" value="1"/>
</dbReference>
<dbReference type="OrthoDB" id="74314at2759"/>
<dbReference type="SUPFAM" id="SSF57889">
    <property type="entry name" value="Cysteine-rich domain"/>
    <property type="match status" value="1"/>
</dbReference>
<dbReference type="InterPro" id="IPR011524">
    <property type="entry name" value="SARAH_dom"/>
</dbReference>
<dbReference type="Proteomes" id="UP000887568">
    <property type="component" value="Unplaced"/>
</dbReference>
<evidence type="ECO:0000256" key="1">
    <source>
        <dbReference type="ARBA" id="ARBA00004245"/>
    </source>
</evidence>
<dbReference type="CDD" id="cd21892">
    <property type="entry name" value="SARAH_RASSF5"/>
    <property type="match status" value="1"/>
</dbReference>
<dbReference type="InterPro" id="IPR046349">
    <property type="entry name" value="C1-like_sf"/>
</dbReference>
<dbReference type="OMA" id="ELMWRIE"/>
<feature type="domain" description="SARAH" evidence="9">
    <location>
        <begin position="497"/>
        <end position="544"/>
    </location>
</feature>
<evidence type="ECO:0008006" key="12">
    <source>
        <dbReference type="Google" id="ProtNLM"/>
    </source>
</evidence>
<dbReference type="CDD" id="cd01778">
    <property type="entry name" value="RA_RASSF1_like"/>
    <property type="match status" value="1"/>
</dbReference>
<dbReference type="RefSeq" id="XP_038060922.1">
    <property type="nucleotide sequence ID" value="XM_038204994.1"/>
</dbReference>
<dbReference type="PROSITE" id="PS50200">
    <property type="entry name" value="RA"/>
    <property type="match status" value="1"/>
</dbReference>
<feature type="compositionally biased region" description="Basic residues" evidence="6">
    <location>
        <begin position="115"/>
        <end position="130"/>
    </location>
</feature>
<dbReference type="InterPro" id="IPR029071">
    <property type="entry name" value="Ubiquitin-like_domsf"/>
</dbReference>
<name>A0A914AAN3_PATMI</name>
<dbReference type="EnsemblMetazoa" id="XM_038204994.1">
    <property type="protein sequence ID" value="XP_038060922.1"/>
    <property type="gene ID" value="LOC119731754"/>
</dbReference>
<proteinExistence type="predicted"/>
<dbReference type="Gene3D" id="3.10.20.90">
    <property type="entry name" value="Phosphatidylinositol 3-kinase Catalytic Subunit, Chain A, domain 1"/>
    <property type="match status" value="1"/>
</dbReference>
<dbReference type="PANTHER" id="PTHR22738">
    <property type="entry name" value="RASSF"/>
    <property type="match status" value="1"/>
</dbReference>
<feature type="region of interest" description="Disordered" evidence="6">
    <location>
        <begin position="106"/>
        <end position="201"/>
    </location>
</feature>
<dbReference type="PROSITE" id="PS50951">
    <property type="entry name" value="SARAH"/>
    <property type="match status" value="1"/>
</dbReference>
<evidence type="ECO:0000259" key="8">
    <source>
        <dbReference type="PROSITE" id="PS50200"/>
    </source>
</evidence>
<feature type="region of interest" description="Disordered" evidence="6">
    <location>
        <begin position="220"/>
        <end position="240"/>
    </location>
</feature>
<dbReference type="GO" id="GO:0005874">
    <property type="term" value="C:microtubule"/>
    <property type="evidence" value="ECO:0007669"/>
    <property type="project" value="UniProtKB-KW"/>
</dbReference>
<dbReference type="SMART" id="SM00109">
    <property type="entry name" value="C1"/>
    <property type="match status" value="1"/>
</dbReference>
<dbReference type="Gene3D" id="3.30.60.20">
    <property type="match status" value="1"/>
</dbReference>
<evidence type="ECO:0000313" key="10">
    <source>
        <dbReference type="EnsemblMetazoa" id="XP_038060922.1"/>
    </source>
</evidence>
<feature type="compositionally biased region" description="Low complexity" evidence="6">
    <location>
        <begin position="183"/>
        <end position="195"/>
    </location>
</feature>
<dbReference type="InterPro" id="IPR002219">
    <property type="entry name" value="PKC_DAG/PE"/>
</dbReference>
<keyword evidence="3" id="KW-0479">Metal-binding</keyword>
<feature type="compositionally biased region" description="Polar residues" evidence="6">
    <location>
        <begin position="27"/>
        <end position="48"/>
    </location>
</feature>
<dbReference type="SUPFAM" id="SSF54236">
    <property type="entry name" value="Ubiquitin-like"/>
    <property type="match status" value="1"/>
</dbReference>
<feature type="compositionally biased region" description="Polar residues" evidence="6">
    <location>
        <begin position="11"/>
        <end position="20"/>
    </location>
</feature>
<feature type="domain" description="Ras-associating" evidence="8">
    <location>
        <begin position="406"/>
        <end position="495"/>
    </location>
</feature>
<keyword evidence="2" id="KW-0493">Microtubule</keyword>
<dbReference type="GO" id="GO:0046872">
    <property type="term" value="F:metal ion binding"/>
    <property type="evidence" value="ECO:0007669"/>
    <property type="project" value="UniProtKB-KW"/>
</dbReference>
<evidence type="ECO:0000256" key="4">
    <source>
        <dbReference type="ARBA" id="ARBA00022833"/>
    </source>
</evidence>
<feature type="compositionally biased region" description="Polar residues" evidence="6">
    <location>
        <begin position="149"/>
        <end position="175"/>
    </location>
</feature>
<keyword evidence="4" id="KW-0862">Zinc</keyword>
<comment type="subcellular location">
    <subcellularLocation>
        <location evidence="1">Cytoplasm</location>
        <location evidence="1">Cytoskeleton</location>
    </subcellularLocation>
</comment>
<evidence type="ECO:0000256" key="2">
    <source>
        <dbReference type="ARBA" id="ARBA00022701"/>
    </source>
</evidence>
<keyword evidence="5" id="KW-0206">Cytoskeleton</keyword>
<accession>A0A914AAN3</accession>
<dbReference type="GO" id="GO:0007165">
    <property type="term" value="P:signal transduction"/>
    <property type="evidence" value="ECO:0007669"/>
    <property type="project" value="InterPro"/>
</dbReference>
<keyword evidence="5" id="KW-0963">Cytoplasm</keyword>
<dbReference type="Pfam" id="PF00788">
    <property type="entry name" value="RA"/>
    <property type="match status" value="1"/>
</dbReference>
<dbReference type="PROSITE" id="PS50081">
    <property type="entry name" value="ZF_DAG_PE_2"/>
    <property type="match status" value="1"/>
</dbReference>
<dbReference type="CDD" id="cd20885">
    <property type="entry name" value="C1_RASSF1"/>
    <property type="match status" value="1"/>
</dbReference>
<protein>
    <recommendedName>
        <fullName evidence="12">Ras association domain-containing protein 1</fullName>
    </recommendedName>
</protein>
<reference evidence="10" key="1">
    <citation type="submission" date="2022-11" db="UniProtKB">
        <authorList>
            <consortium name="EnsemblMetazoa"/>
        </authorList>
    </citation>
    <scope>IDENTIFICATION</scope>
</reference>
<feature type="domain" description="Phorbol-ester/DAG-type" evidence="7">
    <location>
        <begin position="254"/>
        <end position="302"/>
    </location>
</feature>
<dbReference type="PANTHER" id="PTHR22738:SF10">
    <property type="entry name" value="RAS ASSOCIATION DOMAIN-CONTAINING PROTEIN 1 HOMOLOG"/>
    <property type="match status" value="1"/>
</dbReference>
<evidence type="ECO:0000259" key="9">
    <source>
        <dbReference type="PROSITE" id="PS50951"/>
    </source>
</evidence>
<dbReference type="GeneID" id="119731754"/>
<dbReference type="Gene3D" id="1.20.5.110">
    <property type="match status" value="1"/>
</dbReference>
<dbReference type="SMART" id="SM00314">
    <property type="entry name" value="RA"/>
    <property type="match status" value="1"/>
</dbReference>
<evidence type="ECO:0000313" key="11">
    <source>
        <dbReference type="Proteomes" id="UP000887568"/>
    </source>
</evidence>
<feature type="compositionally biased region" description="Gly residues" evidence="6">
    <location>
        <begin position="138"/>
        <end position="148"/>
    </location>
</feature>
<evidence type="ECO:0000256" key="5">
    <source>
        <dbReference type="ARBA" id="ARBA00023212"/>
    </source>
</evidence>
<keyword evidence="11" id="KW-1185">Reference proteome</keyword>
<dbReference type="InterPro" id="IPR000159">
    <property type="entry name" value="RA_dom"/>
</dbReference>